<dbReference type="InterPro" id="IPR022099">
    <property type="entry name" value="DUF3638"/>
</dbReference>
<dbReference type="OrthoDB" id="538905at2759"/>
<feature type="region of interest" description="Disordered" evidence="8">
    <location>
        <begin position="1"/>
        <end position="38"/>
    </location>
</feature>
<dbReference type="PANTHER" id="PTHR13367:SF33">
    <property type="entry name" value="P-LOOP CONTAINING NUCLEOSIDE TRIPHOSPHATE HYDROLASE PROTEIN"/>
    <property type="match status" value="1"/>
</dbReference>
<feature type="domain" description="DUF3638" evidence="9">
    <location>
        <begin position="2053"/>
        <end position="2241"/>
    </location>
</feature>
<feature type="compositionally biased region" description="Low complexity" evidence="8">
    <location>
        <begin position="1855"/>
        <end position="1874"/>
    </location>
</feature>
<dbReference type="Pfam" id="PF12340">
    <property type="entry name" value="DUF3638"/>
    <property type="match status" value="1"/>
</dbReference>
<gene>
    <name evidence="11" type="ORF">VOLCADRAFT_91060</name>
</gene>
<sequence>MYSRTCWRTQKGGGNTNTKQHQQEGRSSAADPAGPVTDEVDVWNGFPADGLAALSAAANALYGSKCPVRQLTWFPEYGCALLGIGSDPDLLTSASDGGVIMSRPGEVVLHLVALDGWSFNVHCTPSGSQHTARCSSHVSLVCGAIKAEEYGRVVSAVRAQVQRSSQNNPHRRTPAFIHASVCSALADVSTTTEIHSRGGFTDVALSSGDINYETCWPLVKAVLQFALEKQYGAVAARGRSLSIQKLPPPPPPSSAPSHLLRQALARLDLWLLRRQLLLINPDTATPLMVTAAMRMLDAAATKAAALAADGYDMAAFEAACRQAHQQLRTAVGERAWRAARASELPGPESADFLGTFQPPSGVLPAAFTPRAEEQGLAAARQRAERNLGSLPLLPEHASFSQILKSMSDPGPWRDLSSDVAAQLVLRSVEGVLFRRALQQLGGGSGGDDTGDARLDEGRLGEGEVAALENVVDEYRAALQRFLSRQGPGSGAVMVAELRSREVLVVWVAYCLIHAAACRAHPLMASRGGTFASHEALRHLVLSDRLAVDAALSVAAYLQGCRQRAVAAGGSRRADLFSLRDGGVGTMAFAEDYVAACPVLQGILTADQADAAERVTAHWKEVQRKQQLAAQLRITLAKHEGELAQLNRELQRHKAKLAALEAELKAYHSSESAEQHATKDRVSSVKFEVRSVESKLQAKDEEICSTRCQLSEAEKAPPPVVQPLPSDANLARQWLFFLHMPPLLRHLSRASFLAQQMLLPRPISGETMSAIAVQYSTSLVQHYNTQRQDRTYASTLRQTRAGADGRVMLWSTKKAPTSVGPKMVDDCRTPSDGVWYPDSLAPLMAWAGSGAGADQGQGFPSTFFDPFAVLDEGLLELYFTEKLPQGAESLQWAMHVRSSASVTSPSRGNVAIAQQDTKPSWLSKPAFLELCTLRAFPLRQLRRLAAALHDHVLPLAQPAVHTLVRQLLFHLGTLTDDEPPQLLWRRGWEAECDVLTALYGDLTALAEDLEQTPREHGAVLLLGEVAGYLAAWYPPCRDVARRFAAMTARAADELEPQVAVAGNGGGSATDDSAISNLLAKQCRSRCMALMCCSGAAAADAAASAAATTVTMAPPLLTEADAREMIRLMVLINHGRVFLHSPKLREELTPLFVRAHNVIAGAIGPLMEAVVRRPDILTDAVAAVLQQRTPRELTWRRLAATGSFEAVSVDTSATAGSGGSDRLFSINLLDGTVLFDGWPPGKLPKEVTEHPLYRRTFGEWNFDVALASDGVMRALRPVQQRLYDFAVSADGQRLAISETDRRGSRLELLDAGPNGACGGWGAELPVSLRALHSHWLNREQGVMVLRPLDFQKHDVHFIVRCTPAPVPASTPLAPAAPDVAVAAAMSSGHACIYDCRRVPPHLRHRHWQSLLAKHRAELTDKLVLLAGAMVKDRILARFEDAKFIHAYLVHSSDGGDTPCGLGGPTGPLRPGAPEVLPSKPPISPPRLLLLELPRYGLEFEVRPAEGQVLPRDYAGYRLRQRQLLVQAAEKPRTSYDAVLYTLVLERVPNVTGAVVGARREDELVLVPADGMVVQAGGASGTGGLAAGGCVRIDVSLRADVHLKAHCYEIHGRFKDLRAASIPARLQLAALYAATGTLLPEPLSRCTGGQMAMVLLRQCWGNRPLGNADLAQLRSAARLGGYLTPGLRLLAHELEVSAGELQHLREAAGSGAVSAAPPQPLPAAILDPDAAISYCQALQPPTQRGGSCGDSSLCVGPNPRLLLTPGEEDRTLGMRPSTVAVLEEPMWLRLGQYKAVEIREPFPVAAGFVAKVETALVQLVEVPTFQRNQRQARIPPYPLEVEGAYGGVDEGLRDCGKSSAGAARGPSGPAVATGASAASASWTRALTPLEVEMHEELRDSWEAHHGAPALEEHQLTEGAAQEIARWTAEVAQLREASEAFLLRHLTTIPEDVGRHGTSFRLMQAAGSAPTPSTLDLLRAAWQGGPLLRQFNPFLSPQAVQVLEDGVLLWAQLCVLQDRLRRLGRLAAEGPAYRIALVQKLLMIEMALSTQELLVRRTWDVVRHPQWLVFEVEGQLQIRPAQAAVAQQVMANPGAIAQLNMGEGKTRVILPLLVLHWADGCRVVRLNFLSTLLEEAYCHLHLHLCAGVLGRKLFTLHFNRDVSVTEAGARAMTASLLYCKREGGLLLVAPEHRLSLLLRRQEMWEQQQSRPESQDVVAAAVAALDQLASLPYLDILDESDELLHHSGLRLLPGDALTASLPGWHRRLAEALMDEPPYELRWLQHHPLRVRSASANRDDLGTGGAGRARINPHTQSQGRYTWDPLGARDAVRILNCLTEDGQSCEALLGPDAEGPSREQLTGSQVAVVLALRGLLAGGLMQHCLQKRHRVEYGVNRRPGSRKRMAVPYRAAHTPSERSEFAQPDVALLLTNLSYYYDGLSRHELREALVTLLGMGLNVQRDFYEGWLRLGRGEIPAATHATLSHAHAEDLAKFDCVAKVDVTNEPQLDLMYGYLRYNTGLIDFWLNHCVFPSESRQFPQRLAASAWNLADTYCKDGISSGGPCSDGSGQQRVDARVAVVGFSGTNDNHRLLPLQVHQARPENPSLRATNGKMLDVILSNTLGYTTLHTGTTPQQGQGQVAALRLRQRENQPVNMDGTPAAAGGAGGGGGHCDAAGAGAAQGFCPDERPLWQGVTYFDEALRSWTVGDLRGRRLPRHASAIMERQTLVIYDDARCRGADLQLRPGAVGLLTLGPSVCKDKLMQAAGRLRQLGRGQRLHFAAPPDVTAKVRRLSGLPAAEPGADGAGASGLPIALPRLHMLRHIRAFFARHTSSKAADTGNSTVSDSRLRGGQQQPTTALHVLLWVMANTVTATLGGVMQWSTHGLHFAATKDAPERALHDEVLELGPLYGGSKAPQPVGEVVASKVRQRLHHCRDGSGGGDGSGGLSAHAADLMMRIGDQAALYGRGHMVAAGGGAVAAGDEECERELEEEREREKEREVEVPHVSPATECDWNYGTALAAASPAQLDSDARLVALRDAVSGLLWPSSLASLSWSAEVLCTANFLCTTTARTRATFTTSRCGKEGDLNEYLRPVDAVLLFPSGQMVLISEREADQLQGLVWASWHVNAGSSGSGGVGGGDSIAVPLLASLCYVRDAFARRAGQGPLPLLAVPLRAGGGSGMAMTAVVPAGVPPVGATAIRPLQVHRQQQQHHHHHQQLCNGWLSVVGPSALVSVQLFNGNASGYGSGAQQRELRSLVRRRRVEVEALVRMRGKASLLPRSELERACEDVWSDKDV</sequence>
<keyword evidence="6" id="KW-0788">Thiol protease</keyword>
<accession>D8TW27</accession>
<dbReference type="GO" id="GO:0006508">
    <property type="term" value="P:proteolysis"/>
    <property type="evidence" value="ECO:0007669"/>
    <property type="project" value="UniProtKB-KW"/>
</dbReference>
<keyword evidence="7" id="KW-0175">Coiled coil</keyword>
<evidence type="ECO:0000256" key="4">
    <source>
        <dbReference type="ARBA" id="ARBA00022786"/>
    </source>
</evidence>
<proteinExistence type="predicted"/>
<feature type="coiled-coil region" evidence="7">
    <location>
        <begin position="621"/>
        <end position="669"/>
    </location>
</feature>
<evidence type="ECO:0000256" key="2">
    <source>
        <dbReference type="ARBA" id="ARBA00012759"/>
    </source>
</evidence>
<keyword evidence="4" id="KW-0833">Ubl conjugation pathway</keyword>
<name>D8TW27_VOLCA</name>
<evidence type="ECO:0000256" key="6">
    <source>
        <dbReference type="ARBA" id="ARBA00022807"/>
    </source>
</evidence>
<dbReference type="KEGG" id="vcn:VOLCADRAFT_91060"/>
<dbReference type="GO" id="GO:0004843">
    <property type="term" value="F:cysteine-type deubiquitinase activity"/>
    <property type="evidence" value="ECO:0007669"/>
    <property type="project" value="UniProtKB-EC"/>
</dbReference>
<reference evidence="11 12" key="1">
    <citation type="journal article" date="2010" name="Science">
        <title>Genomic analysis of organismal complexity in the multicellular green alga Volvox carteri.</title>
        <authorList>
            <person name="Prochnik S.E."/>
            <person name="Umen J."/>
            <person name="Nedelcu A.M."/>
            <person name="Hallmann A."/>
            <person name="Miller S.M."/>
            <person name="Nishii I."/>
            <person name="Ferris P."/>
            <person name="Kuo A."/>
            <person name="Mitros T."/>
            <person name="Fritz-Laylin L.K."/>
            <person name="Hellsten U."/>
            <person name="Chapman J."/>
            <person name="Simakov O."/>
            <person name="Rensing S.A."/>
            <person name="Terry A."/>
            <person name="Pangilinan J."/>
            <person name="Kapitonov V."/>
            <person name="Jurka J."/>
            <person name="Salamov A."/>
            <person name="Shapiro H."/>
            <person name="Schmutz J."/>
            <person name="Grimwood J."/>
            <person name="Lindquist E."/>
            <person name="Lucas S."/>
            <person name="Grigoriev I.V."/>
            <person name="Schmitt R."/>
            <person name="Kirk D."/>
            <person name="Rokhsar D.S."/>
        </authorList>
    </citation>
    <scope>NUCLEOTIDE SEQUENCE [LARGE SCALE GENOMIC DNA]</scope>
    <source>
        <strain evidence="12">f. Nagariensis / Eve</strain>
    </source>
</reference>
<dbReference type="STRING" id="3068.D8TW27"/>
<dbReference type="Proteomes" id="UP000001058">
    <property type="component" value="Unassembled WGS sequence"/>
</dbReference>
<dbReference type="EMBL" id="GL378340">
    <property type="protein sequence ID" value="EFJ48407.1"/>
    <property type="molecule type" value="Genomic_DNA"/>
</dbReference>
<dbReference type="InParanoid" id="D8TW27"/>
<dbReference type="InterPro" id="IPR051346">
    <property type="entry name" value="OTU_Deubiquitinase"/>
</dbReference>
<evidence type="ECO:0000313" key="11">
    <source>
        <dbReference type="EMBL" id="EFJ48407.1"/>
    </source>
</evidence>
<evidence type="ECO:0000259" key="9">
    <source>
        <dbReference type="Pfam" id="PF12340"/>
    </source>
</evidence>
<dbReference type="InterPro" id="IPR022105">
    <property type="entry name" value="DUF3645"/>
</dbReference>
<evidence type="ECO:0000256" key="7">
    <source>
        <dbReference type="SAM" id="Coils"/>
    </source>
</evidence>
<dbReference type="RefSeq" id="XP_002950661.1">
    <property type="nucleotide sequence ID" value="XM_002950615.1"/>
</dbReference>
<dbReference type="eggNOG" id="ENOG502QUFK">
    <property type="taxonomic scope" value="Eukaryota"/>
</dbReference>
<protein>
    <recommendedName>
        <fullName evidence="2">ubiquitinyl hydrolase 1</fullName>
        <ecNumber evidence="2">3.4.19.12</ecNumber>
    </recommendedName>
</protein>
<evidence type="ECO:0000256" key="5">
    <source>
        <dbReference type="ARBA" id="ARBA00022801"/>
    </source>
</evidence>
<evidence type="ECO:0000256" key="1">
    <source>
        <dbReference type="ARBA" id="ARBA00000707"/>
    </source>
</evidence>
<keyword evidence="3" id="KW-0645">Protease</keyword>
<comment type="catalytic activity">
    <reaction evidence="1">
        <text>Thiol-dependent hydrolysis of ester, thioester, amide, peptide and isopeptide bonds formed by the C-terminal Gly of ubiquitin (a 76-residue protein attached to proteins as an intracellular targeting signal).</text>
        <dbReference type="EC" id="3.4.19.12"/>
    </reaction>
</comment>
<dbReference type="Pfam" id="PF12359">
    <property type="entry name" value="DUF3645"/>
    <property type="match status" value="1"/>
</dbReference>
<evidence type="ECO:0000313" key="12">
    <source>
        <dbReference type="Proteomes" id="UP000001058"/>
    </source>
</evidence>
<dbReference type="PANTHER" id="PTHR13367">
    <property type="entry name" value="UBIQUITIN THIOESTERASE"/>
    <property type="match status" value="1"/>
</dbReference>
<organism evidence="12">
    <name type="scientific">Volvox carteri f. nagariensis</name>
    <dbReference type="NCBI Taxonomy" id="3068"/>
    <lineage>
        <taxon>Eukaryota</taxon>
        <taxon>Viridiplantae</taxon>
        <taxon>Chlorophyta</taxon>
        <taxon>core chlorophytes</taxon>
        <taxon>Chlorophyceae</taxon>
        <taxon>CS clade</taxon>
        <taxon>Chlamydomonadales</taxon>
        <taxon>Volvocaceae</taxon>
        <taxon>Volvox</taxon>
    </lineage>
</organism>
<keyword evidence="12" id="KW-1185">Reference proteome</keyword>
<evidence type="ECO:0000256" key="3">
    <source>
        <dbReference type="ARBA" id="ARBA00022670"/>
    </source>
</evidence>
<evidence type="ECO:0000256" key="8">
    <source>
        <dbReference type="SAM" id="MobiDB-lite"/>
    </source>
</evidence>
<dbReference type="EC" id="3.4.19.12" evidence="2"/>
<dbReference type="GeneID" id="9617668"/>
<feature type="domain" description="DUF3645" evidence="10">
    <location>
        <begin position="2395"/>
        <end position="2425"/>
    </location>
</feature>
<evidence type="ECO:0000259" key="10">
    <source>
        <dbReference type="Pfam" id="PF12359"/>
    </source>
</evidence>
<keyword evidence="5" id="KW-0378">Hydrolase</keyword>
<feature type="region of interest" description="Disordered" evidence="8">
    <location>
        <begin position="1854"/>
        <end position="1874"/>
    </location>
</feature>
<feature type="region of interest" description="Disordered" evidence="8">
    <location>
        <begin position="2290"/>
        <end position="2316"/>
    </location>
</feature>